<accession>A0AAW7X1N0</accession>
<feature type="domain" description="Histidine kinase" evidence="8">
    <location>
        <begin position="678"/>
        <end position="895"/>
    </location>
</feature>
<dbReference type="GO" id="GO:0009927">
    <property type="term" value="F:histidine phosphotransfer kinase activity"/>
    <property type="evidence" value="ECO:0007669"/>
    <property type="project" value="TreeGrafter"/>
</dbReference>
<dbReference type="Gene3D" id="1.10.4160.10">
    <property type="entry name" value="Hydantoin permease"/>
    <property type="match status" value="1"/>
</dbReference>
<reference evidence="10" key="1">
    <citation type="submission" date="2023-07" db="EMBL/GenBank/DDBJ databases">
        <title>Genome content predicts the carbon catabolic preferences of heterotrophic bacteria.</title>
        <authorList>
            <person name="Gralka M."/>
        </authorList>
    </citation>
    <scope>NUCLEOTIDE SEQUENCE</scope>
    <source>
        <strain evidence="10">I3M17_2</strain>
    </source>
</reference>
<evidence type="ECO:0000256" key="3">
    <source>
        <dbReference type="ARBA" id="ARBA00022553"/>
    </source>
</evidence>
<feature type="transmembrane region" description="Helical" evidence="7">
    <location>
        <begin position="43"/>
        <end position="67"/>
    </location>
</feature>
<dbReference type="InterPro" id="IPR036890">
    <property type="entry name" value="HATPase_C_sf"/>
</dbReference>
<dbReference type="SMART" id="SM00387">
    <property type="entry name" value="HATPase_c"/>
    <property type="match status" value="1"/>
</dbReference>
<dbReference type="CDD" id="cd00156">
    <property type="entry name" value="REC"/>
    <property type="match status" value="1"/>
</dbReference>
<dbReference type="SUPFAM" id="SSF47384">
    <property type="entry name" value="Homodimeric domain of signal transducing histidine kinase"/>
    <property type="match status" value="1"/>
</dbReference>
<dbReference type="GO" id="GO:0000155">
    <property type="term" value="F:phosphorelay sensor kinase activity"/>
    <property type="evidence" value="ECO:0007669"/>
    <property type="project" value="InterPro"/>
</dbReference>
<keyword evidence="7" id="KW-0812">Transmembrane</keyword>
<feature type="domain" description="Response regulatory" evidence="9">
    <location>
        <begin position="918"/>
        <end position="1042"/>
    </location>
</feature>
<dbReference type="CDD" id="cd00082">
    <property type="entry name" value="HisKA"/>
    <property type="match status" value="1"/>
</dbReference>
<dbReference type="SUPFAM" id="SSF52172">
    <property type="entry name" value="CheY-like"/>
    <property type="match status" value="1"/>
</dbReference>
<gene>
    <name evidence="10" type="ORF">Q4521_04110</name>
</gene>
<dbReference type="EC" id="2.7.13.3" evidence="2"/>
<feature type="transmembrane region" description="Helical" evidence="7">
    <location>
        <begin position="216"/>
        <end position="236"/>
    </location>
</feature>
<feature type="transmembrane region" description="Helical" evidence="7">
    <location>
        <begin position="608"/>
        <end position="626"/>
    </location>
</feature>
<keyword evidence="7" id="KW-1133">Transmembrane helix</keyword>
<feature type="transmembrane region" description="Helical" evidence="7">
    <location>
        <begin position="73"/>
        <end position="95"/>
    </location>
</feature>
<feature type="transmembrane region" description="Helical" evidence="7">
    <location>
        <begin position="107"/>
        <end position="132"/>
    </location>
</feature>
<dbReference type="PANTHER" id="PTHR43047:SF72">
    <property type="entry name" value="OSMOSENSING HISTIDINE PROTEIN KINASE SLN1"/>
    <property type="match status" value="1"/>
</dbReference>
<keyword evidence="10" id="KW-0547">Nucleotide-binding</keyword>
<feature type="transmembrane region" description="Helical" evidence="7">
    <location>
        <begin position="359"/>
        <end position="381"/>
    </location>
</feature>
<dbReference type="GO" id="GO:0005886">
    <property type="term" value="C:plasma membrane"/>
    <property type="evidence" value="ECO:0007669"/>
    <property type="project" value="TreeGrafter"/>
</dbReference>
<dbReference type="PRINTS" id="PR00344">
    <property type="entry name" value="BCTRLSENSOR"/>
</dbReference>
<feature type="transmembrane region" description="Helical" evidence="7">
    <location>
        <begin position="426"/>
        <end position="449"/>
    </location>
</feature>
<dbReference type="Gene3D" id="3.30.565.10">
    <property type="entry name" value="Histidine kinase-like ATPase, C-terminal domain"/>
    <property type="match status" value="1"/>
</dbReference>
<feature type="transmembrane region" description="Helical" evidence="7">
    <location>
        <begin position="455"/>
        <end position="474"/>
    </location>
</feature>
<organism evidence="10 11">
    <name type="scientific">Saccharophagus degradans</name>
    <dbReference type="NCBI Taxonomy" id="86304"/>
    <lineage>
        <taxon>Bacteria</taxon>
        <taxon>Pseudomonadati</taxon>
        <taxon>Pseudomonadota</taxon>
        <taxon>Gammaproteobacteria</taxon>
        <taxon>Cellvibrionales</taxon>
        <taxon>Cellvibrionaceae</taxon>
        <taxon>Saccharophagus</taxon>
    </lineage>
</organism>
<feature type="transmembrane region" description="Helical" evidence="7">
    <location>
        <begin position="257"/>
        <end position="287"/>
    </location>
</feature>
<dbReference type="PANTHER" id="PTHR43047">
    <property type="entry name" value="TWO-COMPONENT HISTIDINE PROTEIN KINASE"/>
    <property type="match status" value="1"/>
</dbReference>
<dbReference type="Pfam" id="PF00072">
    <property type="entry name" value="Response_reg"/>
    <property type="match status" value="1"/>
</dbReference>
<evidence type="ECO:0000259" key="9">
    <source>
        <dbReference type="PROSITE" id="PS50110"/>
    </source>
</evidence>
<dbReference type="InterPro" id="IPR003661">
    <property type="entry name" value="HisK_dim/P_dom"/>
</dbReference>
<dbReference type="SUPFAM" id="SSF55874">
    <property type="entry name" value="ATPase domain of HSP90 chaperone/DNA topoisomerase II/histidine kinase"/>
    <property type="match status" value="1"/>
</dbReference>
<dbReference type="InterPro" id="IPR005467">
    <property type="entry name" value="His_kinase_dom"/>
</dbReference>
<evidence type="ECO:0000256" key="7">
    <source>
        <dbReference type="SAM" id="Phobius"/>
    </source>
</evidence>
<dbReference type="Gene3D" id="1.10.287.130">
    <property type="match status" value="1"/>
</dbReference>
<comment type="catalytic activity">
    <reaction evidence="1">
        <text>ATP + protein L-histidine = ADP + protein N-phospho-L-histidine.</text>
        <dbReference type="EC" id="2.7.13.3"/>
    </reaction>
</comment>
<name>A0AAW7X1N0_9GAMM</name>
<dbReference type="SMART" id="SM00388">
    <property type="entry name" value="HisKA"/>
    <property type="match status" value="1"/>
</dbReference>
<feature type="transmembrane region" description="Helical" evidence="7">
    <location>
        <begin position="180"/>
        <end position="196"/>
    </location>
</feature>
<dbReference type="AlphaFoldDB" id="A0AAW7X1N0"/>
<keyword evidence="5" id="KW-0418">Kinase</keyword>
<dbReference type="InterPro" id="IPR011006">
    <property type="entry name" value="CheY-like_superfamily"/>
</dbReference>
<evidence type="ECO:0000313" key="10">
    <source>
        <dbReference type="EMBL" id="MDO6421650.1"/>
    </source>
</evidence>
<keyword evidence="7" id="KW-0472">Membrane</keyword>
<feature type="transmembrane region" description="Helical" evidence="7">
    <location>
        <begin position="565"/>
        <end position="588"/>
    </location>
</feature>
<dbReference type="CDD" id="cd16922">
    <property type="entry name" value="HATPase_EvgS-ArcB-TorS-like"/>
    <property type="match status" value="1"/>
</dbReference>
<dbReference type="Proteomes" id="UP001169760">
    <property type="component" value="Unassembled WGS sequence"/>
</dbReference>
<dbReference type="Gene3D" id="3.40.50.2300">
    <property type="match status" value="1"/>
</dbReference>
<keyword evidence="10" id="KW-0067">ATP-binding</keyword>
<sequence length="1132" mass="125329">MAAKQQIYRVRRSYNQWVNNQTLEDYALRFTAKASRKWSLLRVANTALGSISFLALEAIGAAITISYGFDNAMAAILVVGLLIFFAGLPICYYAAKYGVDIDLLTRGAGFGYIGSTATSLIYASFTFIFFALEAAIMAKALELTLGIPLAIGYIISSLVAIPLVFYGITFISRFQLWTQPLWIALQLAPLIFILFNDATLVADWQSYTGTKQSSPGLNILLFGAAASVMFALVAQIGEQVDFLRFMPEKTPGNKTRWWCALIAGGPGWIIVGCIKLVIGSFLAVVAIQYGSSLIDASDPTTMYAIAYGYITQNQHFALVLAGFFVVLSQLKINVTNAYAGSIAWSNFFSRLTHNHPGRVVWLVFNVSIALLLMELGIYHAFESTLSIYAIIAVSWVGALVADLIINKPLGFSPPNIEFKRAHLYDINPVGVGSMLIASITGVLAYLGFMGEHAHALSHFIALATAFICSPLIAWGTKGKYYIARPAYVFSDQHQHVKCSICENNYETEDMAQCPAYDGYICSLCCSLDARCQDLCKTHQSISTRLVTLAQRCLPSFASNYLNIRLVHFVLLLTLVGAVTGVLLALVYTNIKTDSLTINQLLEATLWKVFFILTIVAGVICWLFVLAHQSQIVAQEESQTQTRKLVQEIEAHEKTDLKLQKAKEQAEAANNAKSRYLTGISHELRSPLNTVLGYAQLMEMDSALSEANQNKIAVIKRSGEHLADLIEGLLDISKIEAGRLEIQRNTIQFKSLLGQLEKMFLLQAQDKGLTFTCERLSPMPATVMGDEKRVRQILINLLSNAIKYTEHGEVKFSINYRNQVAEFKISDTGVGINEDEYERIFKPFERVRRPGSPAVPGTGLGLTITRLLTDIMGGDISVERNPNGGSIFTVWLMLSRVDTPRTAQVKPRKIYGYEGEKKSIMVVDDDATHRGLIGDLLTPLGFGVVEAPDAEACLAMISYFTPDIFLIDRRMPGMNGPELAAKLRQIGFSVPIVMVTANANEDILSHDELAQQNNKEVSDTAYNEYLVKPIKLDQLLQTLDRYLALQWKLAPSPSHSQQEIESRAFNGDGLPTQDIREKLIEHAEIGHLSMLKTIANQLANDPNINPLFLTQLKKYINEVKFKKVIELLQVPSL</sequence>
<comment type="caution">
    <text evidence="10">The sequence shown here is derived from an EMBL/GenBank/DDBJ whole genome shotgun (WGS) entry which is preliminary data.</text>
</comment>
<feature type="transmembrane region" description="Helical" evidence="7">
    <location>
        <begin position="144"/>
        <end position="168"/>
    </location>
</feature>
<dbReference type="EMBL" id="JAUOPB010000002">
    <property type="protein sequence ID" value="MDO6421650.1"/>
    <property type="molecule type" value="Genomic_DNA"/>
</dbReference>
<evidence type="ECO:0000256" key="4">
    <source>
        <dbReference type="ARBA" id="ARBA00022679"/>
    </source>
</evidence>
<evidence type="ECO:0000256" key="5">
    <source>
        <dbReference type="ARBA" id="ARBA00022777"/>
    </source>
</evidence>
<evidence type="ECO:0000256" key="6">
    <source>
        <dbReference type="PROSITE-ProRule" id="PRU00169"/>
    </source>
</evidence>
<evidence type="ECO:0000256" key="1">
    <source>
        <dbReference type="ARBA" id="ARBA00000085"/>
    </source>
</evidence>
<dbReference type="SMART" id="SM00448">
    <property type="entry name" value="REC"/>
    <property type="match status" value="1"/>
</dbReference>
<protein>
    <recommendedName>
        <fullName evidence="2">histidine kinase</fullName>
        <ecNumber evidence="2">2.7.13.3</ecNumber>
    </recommendedName>
</protein>
<evidence type="ECO:0000259" key="8">
    <source>
        <dbReference type="PROSITE" id="PS50109"/>
    </source>
</evidence>
<dbReference type="RefSeq" id="WP_303491208.1">
    <property type="nucleotide sequence ID" value="NZ_JAUOPB010000002.1"/>
</dbReference>
<feature type="transmembrane region" description="Helical" evidence="7">
    <location>
        <begin position="307"/>
        <end position="327"/>
    </location>
</feature>
<dbReference type="InterPro" id="IPR003594">
    <property type="entry name" value="HATPase_dom"/>
</dbReference>
<dbReference type="PROSITE" id="PS50110">
    <property type="entry name" value="RESPONSE_REGULATORY"/>
    <property type="match status" value="1"/>
</dbReference>
<evidence type="ECO:0000313" key="11">
    <source>
        <dbReference type="Proteomes" id="UP001169760"/>
    </source>
</evidence>
<dbReference type="InterPro" id="IPR036097">
    <property type="entry name" value="HisK_dim/P_sf"/>
</dbReference>
<dbReference type="InterPro" id="IPR001789">
    <property type="entry name" value="Sig_transdc_resp-reg_receiver"/>
</dbReference>
<keyword evidence="4" id="KW-0808">Transferase</keyword>
<evidence type="ECO:0000256" key="2">
    <source>
        <dbReference type="ARBA" id="ARBA00012438"/>
    </source>
</evidence>
<dbReference type="Pfam" id="PF00512">
    <property type="entry name" value="HisKA"/>
    <property type="match status" value="1"/>
</dbReference>
<keyword evidence="3 6" id="KW-0597">Phosphoprotein</keyword>
<dbReference type="PROSITE" id="PS50109">
    <property type="entry name" value="HIS_KIN"/>
    <property type="match status" value="1"/>
</dbReference>
<dbReference type="Pfam" id="PF02518">
    <property type="entry name" value="HATPase_c"/>
    <property type="match status" value="1"/>
</dbReference>
<proteinExistence type="predicted"/>
<dbReference type="InterPro" id="IPR004358">
    <property type="entry name" value="Sig_transdc_His_kin-like_C"/>
</dbReference>
<dbReference type="GO" id="GO:0005524">
    <property type="term" value="F:ATP binding"/>
    <property type="evidence" value="ECO:0007669"/>
    <property type="project" value="UniProtKB-KW"/>
</dbReference>
<feature type="transmembrane region" description="Helical" evidence="7">
    <location>
        <begin position="387"/>
        <end position="405"/>
    </location>
</feature>
<feature type="modified residue" description="4-aspartylphosphate" evidence="6">
    <location>
        <position position="967"/>
    </location>
</feature>